<dbReference type="EMBL" id="CM042882">
    <property type="protein sequence ID" value="KAI4380942.1"/>
    <property type="molecule type" value="Genomic_DNA"/>
</dbReference>
<accession>A0ACB9RR54</accession>
<gene>
    <name evidence="1" type="ORF">MLD38_007070</name>
</gene>
<proteinExistence type="predicted"/>
<evidence type="ECO:0000313" key="1">
    <source>
        <dbReference type="EMBL" id="KAI4380942.1"/>
    </source>
</evidence>
<name>A0ACB9RR54_9MYRT</name>
<sequence length="795" mass="88628">MRRRFSSAAAMYPRPKSRGGGRGISLRRNFSDDPNGGSRSRVLSSDSSRHPEESSSGYRRDAGRGTQSLTGEAHLHVVQNASTVMWRGNAAVQPEPRFPAYSSTRPCYVQNQSYSYSYNQQAYYYPQQQHWPVQFRPRNEFRQQQQTLRPQQSFRQPVKNHQSHHDPRSSSQHHPGPSRPPDYRKWEYARMEPPPNCERFSILSYNILADYLAIDHRGKLYYHVPRHMLDWQWRRRSIIFELKLWSADIMCFQEVDRFQDLEEDLKPYGYDGIWKMRTGNPVDGCAIFWRASKMKLLHEESIEFKKHGLRDNVAQICVLGMLTNESKPYATPDLASSAGSSKIVVCNIHVLYNPKRGEIKLGQVRAFLDRAHAVSKIWDDAPVVLCGDFNCTPKSPLYNFITDQKINLSGLDRDKVSGQASAEIHAPPSSTQPRVQPGHLSVQAPLVVGDFNGLHDLDQSNEAILSSICLNASDNVECTSISGTDGQMKNRDDKICFGSSKDDHLAADNCGSDDGLLPSSGNCENLDETGKTSGSSTTSPVVEVKEERDSYTRNPDSMSSYYDGSKKGRPCQLDDHCNLSNSPTHAVDAGITGPATAPIPEDCIKDKWIEGHSQASIVASLAHPVDRKSCINSIDCPALDDESSYEDDKTFLCALHDSEDAEAVPIRRPSDEFSPVSNANTAGVAIYDPSSWTPMEIATATGSADYLFVEHPLILKSAYTEVEHTSGTRDTCREPLVTSYNRHSEGLQTVGVLAPLPKDAMTWTSGFPTKKWGSDHIALVAEFALTRDATKQSKA</sequence>
<keyword evidence="2" id="KW-1185">Reference proteome</keyword>
<reference evidence="2" key="1">
    <citation type="journal article" date="2023" name="Front. Plant Sci.">
        <title>Chromosomal-level genome assembly of Melastoma candidum provides insights into trichome evolution.</title>
        <authorList>
            <person name="Zhong Y."/>
            <person name="Wu W."/>
            <person name="Sun C."/>
            <person name="Zou P."/>
            <person name="Liu Y."/>
            <person name="Dai S."/>
            <person name="Zhou R."/>
        </authorList>
    </citation>
    <scope>NUCLEOTIDE SEQUENCE [LARGE SCALE GENOMIC DNA]</scope>
</reference>
<organism evidence="1 2">
    <name type="scientific">Melastoma candidum</name>
    <dbReference type="NCBI Taxonomy" id="119954"/>
    <lineage>
        <taxon>Eukaryota</taxon>
        <taxon>Viridiplantae</taxon>
        <taxon>Streptophyta</taxon>
        <taxon>Embryophyta</taxon>
        <taxon>Tracheophyta</taxon>
        <taxon>Spermatophyta</taxon>
        <taxon>Magnoliopsida</taxon>
        <taxon>eudicotyledons</taxon>
        <taxon>Gunneridae</taxon>
        <taxon>Pentapetalae</taxon>
        <taxon>rosids</taxon>
        <taxon>malvids</taxon>
        <taxon>Myrtales</taxon>
        <taxon>Melastomataceae</taxon>
        <taxon>Melastomatoideae</taxon>
        <taxon>Melastomateae</taxon>
        <taxon>Melastoma</taxon>
    </lineage>
</organism>
<evidence type="ECO:0000313" key="2">
    <source>
        <dbReference type="Proteomes" id="UP001057402"/>
    </source>
</evidence>
<protein>
    <submittedName>
        <fullName evidence="1">Uncharacterized protein</fullName>
    </submittedName>
</protein>
<dbReference type="Proteomes" id="UP001057402">
    <property type="component" value="Chromosome 3"/>
</dbReference>
<comment type="caution">
    <text evidence="1">The sequence shown here is derived from an EMBL/GenBank/DDBJ whole genome shotgun (WGS) entry which is preliminary data.</text>
</comment>